<evidence type="ECO:0000256" key="1">
    <source>
        <dbReference type="SAM" id="Phobius"/>
    </source>
</evidence>
<keyword evidence="1" id="KW-1133">Transmembrane helix</keyword>
<dbReference type="EMBL" id="JADCUA010000004">
    <property type="protein sequence ID" value="KAH9841079.1"/>
    <property type="molecule type" value="Genomic_DNA"/>
</dbReference>
<evidence type="ECO:0000313" key="4">
    <source>
        <dbReference type="Proteomes" id="UP000814176"/>
    </source>
</evidence>
<dbReference type="Proteomes" id="UP000814176">
    <property type="component" value="Unassembled WGS sequence"/>
</dbReference>
<comment type="caution">
    <text evidence="3">The sequence shown here is derived from an EMBL/GenBank/DDBJ whole genome shotgun (WGS) entry which is preliminary data.</text>
</comment>
<sequence>MSTSAEQLAQAAEGPALIGIFLNVMLYGAMITQTFFYFSTYKTWTRKGIRDPAWIKAYVFILFLADTLNAVFNIAWIYGVLITNFGALSGFVLGNEEALGTGNWLFQTGDPICLCIQLYYVESTISRSEEAMTGIISMQVQFFYAWRLHKLTGNKLVVSAVVISSLVGGRTAIGVGMVREFAKLQRLKVIVSLWLIGSAVCDVVITVSLTWHLRKHRTGFARTDTVITKITQLIVSNGLLTAIFAVADIVAFLASSKSYHLIFNFPLSKLYGNSAMSSLNARSILVNSTSKSAPSYQGDANARVALGNGAVGSVAGKGMGRSAQIMVNVETHEMADVVGKPIHDVEWQKSSAGSDTNLKAMGL</sequence>
<name>A0ABQ8KS12_9APHY</name>
<protein>
    <recommendedName>
        <fullName evidence="2">DUF6534 domain-containing protein</fullName>
    </recommendedName>
</protein>
<keyword evidence="4" id="KW-1185">Reference proteome</keyword>
<gene>
    <name evidence="3" type="ORF">C8Q71DRAFT_890759</name>
</gene>
<dbReference type="PANTHER" id="PTHR40465">
    <property type="entry name" value="CHROMOSOME 1, WHOLE GENOME SHOTGUN SEQUENCE"/>
    <property type="match status" value="1"/>
</dbReference>
<organism evidence="3 4">
    <name type="scientific">Rhodofomes roseus</name>
    <dbReference type="NCBI Taxonomy" id="34475"/>
    <lineage>
        <taxon>Eukaryota</taxon>
        <taxon>Fungi</taxon>
        <taxon>Dikarya</taxon>
        <taxon>Basidiomycota</taxon>
        <taxon>Agaricomycotina</taxon>
        <taxon>Agaricomycetes</taxon>
        <taxon>Polyporales</taxon>
        <taxon>Rhodofomes</taxon>
    </lineage>
</organism>
<dbReference type="InterPro" id="IPR045339">
    <property type="entry name" value="DUF6534"/>
</dbReference>
<feature type="transmembrane region" description="Helical" evidence="1">
    <location>
        <begin position="190"/>
        <end position="213"/>
    </location>
</feature>
<feature type="domain" description="DUF6534" evidence="2">
    <location>
        <begin position="198"/>
        <end position="283"/>
    </location>
</feature>
<keyword evidence="1" id="KW-0472">Membrane</keyword>
<dbReference type="Pfam" id="PF20152">
    <property type="entry name" value="DUF6534"/>
    <property type="match status" value="1"/>
</dbReference>
<feature type="transmembrane region" description="Helical" evidence="1">
    <location>
        <begin position="16"/>
        <end position="38"/>
    </location>
</feature>
<keyword evidence="1" id="KW-0812">Transmembrane</keyword>
<accession>A0ABQ8KS12</accession>
<reference evidence="3 4" key="1">
    <citation type="journal article" date="2021" name="Environ. Microbiol.">
        <title>Gene family expansions and transcriptome signatures uncover fungal adaptations to wood decay.</title>
        <authorList>
            <person name="Hage H."/>
            <person name="Miyauchi S."/>
            <person name="Viragh M."/>
            <person name="Drula E."/>
            <person name="Min B."/>
            <person name="Chaduli D."/>
            <person name="Navarro D."/>
            <person name="Favel A."/>
            <person name="Norest M."/>
            <person name="Lesage-Meessen L."/>
            <person name="Balint B."/>
            <person name="Merenyi Z."/>
            <person name="de Eugenio L."/>
            <person name="Morin E."/>
            <person name="Martinez A.T."/>
            <person name="Baldrian P."/>
            <person name="Stursova M."/>
            <person name="Martinez M.J."/>
            <person name="Novotny C."/>
            <person name="Magnuson J.K."/>
            <person name="Spatafora J.W."/>
            <person name="Maurice S."/>
            <person name="Pangilinan J."/>
            <person name="Andreopoulos W."/>
            <person name="LaButti K."/>
            <person name="Hundley H."/>
            <person name="Na H."/>
            <person name="Kuo A."/>
            <person name="Barry K."/>
            <person name="Lipzen A."/>
            <person name="Henrissat B."/>
            <person name="Riley R."/>
            <person name="Ahrendt S."/>
            <person name="Nagy L.G."/>
            <person name="Grigoriev I.V."/>
            <person name="Martin F."/>
            <person name="Rosso M.N."/>
        </authorList>
    </citation>
    <scope>NUCLEOTIDE SEQUENCE [LARGE SCALE GENOMIC DNA]</scope>
    <source>
        <strain evidence="3 4">CIRM-BRFM 1785</strain>
    </source>
</reference>
<feature type="transmembrane region" description="Helical" evidence="1">
    <location>
        <begin position="233"/>
        <end position="254"/>
    </location>
</feature>
<dbReference type="GeneID" id="72009382"/>
<proteinExistence type="predicted"/>
<dbReference type="RefSeq" id="XP_047782545.1">
    <property type="nucleotide sequence ID" value="XM_047928650.1"/>
</dbReference>
<dbReference type="PANTHER" id="PTHR40465:SF1">
    <property type="entry name" value="DUF6534 DOMAIN-CONTAINING PROTEIN"/>
    <property type="match status" value="1"/>
</dbReference>
<evidence type="ECO:0000259" key="2">
    <source>
        <dbReference type="Pfam" id="PF20152"/>
    </source>
</evidence>
<evidence type="ECO:0000313" key="3">
    <source>
        <dbReference type="EMBL" id="KAH9841079.1"/>
    </source>
</evidence>
<feature type="transmembrane region" description="Helical" evidence="1">
    <location>
        <begin position="156"/>
        <end position="178"/>
    </location>
</feature>
<feature type="transmembrane region" description="Helical" evidence="1">
    <location>
        <begin position="58"/>
        <end position="81"/>
    </location>
</feature>